<dbReference type="EMBL" id="FNGY01000001">
    <property type="protein sequence ID" value="SDL28320.1"/>
    <property type="molecule type" value="Genomic_DNA"/>
</dbReference>
<dbReference type="NCBIfam" id="NF047658">
    <property type="entry name" value="HYC_CC_PP"/>
    <property type="match status" value="1"/>
</dbReference>
<dbReference type="Proteomes" id="UP000183200">
    <property type="component" value="Unassembled WGS sequence"/>
</dbReference>
<organism evidence="1 2">
    <name type="scientific">Pedobacter steynii</name>
    <dbReference type="NCBI Taxonomy" id="430522"/>
    <lineage>
        <taxon>Bacteria</taxon>
        <taxon>Pseudomonadati</taxon>
        <taxon>Bacteroidota</taxon>
        <taxon>Sphingobacteriia</taxon>
        <taxon>Sphingobacteriales</taxon>
        <taxon>Sphingobacteriaceae</taxon>
        <taxon>Pedobacter</taxon>
    </lineage>
</organism>
<dbReference type="STRING" id="430522.BFS30_00270"/>
<proteinExistence type="predicted"/>
<dbReference type="OrthoDB" id="676308at2"/>
<evidence type="ECO:0000313" key="2">
    <source>
        <dbReference type="Proteomes" id="UP000183200"/>
    </source>
</evidence>
<accession>A0A1G9IT29</accession>
<dbReference type="InterPro" id="IPR058512">
    <property type="entry name" value="DUF8199"/>
</dbReference>
<dbReference type="InterPro" id="IPR058060">
    <property type="entry name" value="HYC_CC_PP"/>
</dbReference>
<sequence length="135" mass="14939">MKRTLLTILAVFYLGISSGATLHFHYCMGELVSWGLDQQNKDTCGLCGMPKKTAKPKAKSCCEDEKQQPKVDKSQKANVPVYEFNAASSAIILPSSLFVNYKPEIPVKITREALSNAPPDGNKIPVFLKNCTYRI</sequence>
<dbReference type="RefSeq" id="WP_074603913.1">
    <property type="nucleotide sequence ID" value="NZ_FNGY01000001.1"/>
</dbReference>
<name>A0A1G9IT29_9SPHI</name>
<gene>
    <name evidence="1" type="ORF">SAMN05421820_10147</name>
</gene>
<evidence type="ECO:0000313" key="1">
    <source>
        <dbReference type="EMBL" id="SDL28320.1"/>
    </source>
</evidence>
<dbReference type="AlphaFoldDB" id="A0A1G9IT29"/>
<reference evidence="2" key="1">
    <citation type="submission" date="2016-10" db="EMBL/GenBank/DDBJ databases">
        <authorList>
            <person name="Varghese N."/>
            <person name="Submissions S."/>
        </authorList>
    </citation>
    <scope>NUCLEOTIDE SEQUENCE [LARGE SCALE GENOMIC DNA]</scope>
    <source>
        <strain evidence="2">DSM 19110</strain>
    </source>
</reference>
<protein>
    <submittedName>
        <fullName evidence="1">Uncharacterized protein</fullName>
    </submittedName>
</protein>
<keyword evidence="2" id="KW-1185">Reference proteome</keyword>
<dbReference type="Pfam" id="PF26622">
    <property type="entry name" value="DUF8199"/>
    <property type="match status" value="1"/>
</dbReference>